<protein>
    <submittedName>
        <fullName evidence="3">DnaJ protein, putative</fullName>
    </submittedName>
</protein>
<feature type="region of interest" description="Disordered" evidence="1">
    <location>
        <begin position="289"/>
        <end position="310"/>
    </location>
</feature>
<organism evidence="3 4">
    <name type="scientific">Plasmodium vinckei vinckei</name>
    <dbReference type="NCBI Taxonomy" id="54757"/>
    <lineage>
        <taxon>Eukaryota</taxon>
        <taxon>Sar</taxon>
        <taxon>Alveolata</taxon>
        <taxon>Apicomplexa</taxon>
        <taxon>Aconoidasida</taxon>
        <taxon>Haemosporida</taxon>
        <taxon>Plasmodiidae</taxon>
        <taxon>Plasmodium</taxon>
        <taxon>Plasmodium (Vinckeia)</taxon>
    </lineage>
</organism>
<evidence type="ECO:0000313" key="3">
    <source>
        <dbReference type="EMBL" id="VEV56918.1"/>
    </source>
</evidence>
<sequence length="327" mass="39082">MDTSFIPKELVGKDIYKILGLNINCSNKPDIKNIIRKRYLKCALLLHPDKNKQNKKSKEDEKEKSSGEEFSTLKCAYEFLMNETLRNKYNSYIQKQKTTAARKKNATINNISLNRYLDKKKFVAFQNEKLIYKKKLEEREKKKQNASSFPFEEKDINEQKENDLNNIKKQNESFIKKHNKKKSSTKSENKNDNGENIVEIYLNDYNNNIDILKLYIKNKFFLTFFINFNFRKYNLNLNEEQKYAERKVGYIIFADRSEAIKAFLYYKKNIDKINTNVKLRLLIPCSENKETPNKKEKEKEKEKEETKQNVDNMMDEMMDELDKVFSF</sequence>
<gene>
    <name evidence="3" type="ORF">PVVCY_1002610</name>
</gene>
<dbReference type="PROSITE" id="PS50076">
    <property type="entry name" value="DNAJ_2"/>
    <property type="match status" value="1"/>
</dbReference>
<dbReference type="SUPFAM" id="SSF46565">
    <property type="entry name" value="Chaperone J-domain"/>
    <property type="match status" value="1"/>
</dbReference>
<dbReference type="InterPro" id="IPR001623">
    <property type="entry name" value="DnaJ_domain"/>
</dbReference>
<accession>A0A449BU41</accession>
<dbReference type="KEGG" id="pvv:PVVCY_1002610"/>
<name>A0A449BU41_PLAVN</name>
<feature type="domain" description="J" evidence="2">
    <location>
        <begin position="14"/>
        <end position="93"/>
    </location>
</feature>
<evidence type="ECO:0000259" key="2">
    <source>
        <dbReference type="PROSITE" id="PS50076"/>
    </source>
</evidence>
<dbReference type="SMART" id="SM00271">
    <property type="entry name" value="DnaJ"/>
    <property type="match status" value="1"/>
</dbReference>
<dbReference type="PROSITE" id="PS00636">
    <property type="entry name" value="DNAJ_1"/>
    <property type="match status" value="1"/>
</dbReference>
<dbReference type="GeneID" id="19960250"/>
<feature type="compositionally biased region" description="Basic and acidic residues" evidence="1">
    <location>
        <begin position="289"/>
        <end position="308"/>
    </location>
</feature>
<evidence type="ECO:0000256" key="1">
    <source>
        <dbReference type="SAM" id="MobiDB-lite"/>
    </source>
</evidence>
<dbReference type="EMBL" id="LR215066">
    <property type="protein sequence ID" value="VEV56918.1"/>
    <property type="molecule type" value="Genomic_DNA"/>
</dbReference>
<dbReference type="CDD" id="cd06257">
    <property type="entry name" value="DnaJ"/>
    <property type="match status" value="1"/>
</dbReference>
<dbReference type="InterPro" id="IPR036869">
    <property type="entry name" value="J_dom_sf"/>
</dbReference>
<evidence type="ECO:0000313" key="4">
    <source>
        <dbReference type="Proteomes" id="UP000290582"/>
    </source>
</evidence>
<dbReference type="InterPro" id="IPR018253">
    <property type="entry name" value="DnaJ_domain_CS"/>
</dbReference>
<dbReference type="Pfam" id="PF00226">
    <property type="entry name" value="DnaJ"/>
    <property type="match status" value="1"/>
</dbReference>
<reference evidence="3 4" key="1">
    <citation type="submission" date="2019-01" db="EMBL/GenBank/DDBJ databases">
        <authorList>
            <person name="Ramaprasad A."/>
        </authorList>
    </citation>
    <scope>NUCLEOTIDE SEQUENCE [LARGE SCALE GENOMIC DNA]</scope>
</reference>
<dbReference type="VEuPathDB" id="PlasmoDB:PVVCY_1002610"/>
<dbReference type="OrthoDB" id="10250354at2759"/>
<proteinExistence type="predicted"/>
<dbReference type="Proteomes" id="UP000290582">
    <property type="component" value="Chromosome PVVCY_10"/>
</dbReference>
<dbReference type="AlphaFoldDB" id="A0A449BU41"/>
<feature type="region of interest" description="Disordered" evidence="1">
    <location>
        <begin position="160"/>
        <end position="190"/>
    </location>
</feature>
<dbReference type="RefSeq" id="XP_008623934.1">
    <property type="nucleotide sequence ID" value="XM_008625712.1"/>
</dbReference>
<dbReference type="Gene3D" id="1.10.287.110">
    <property type="entry name" value="DnaJ domain"/>
    <property type="match status" value="1"/>
</dbReference>